<dbReference type="RefSeq" id="WP_002944435.1">
    <property type="nucleotide sequence ID" value="NZ_ACFU01000006.1"/>
</dbReference>
<sequence length="46" mass="5018">MCKFAGMKSGFANVIAGILSSSKAIFKSARDEILKYGGFKISLFRK</sequence>
<protein>
    <submittedName>
        <fullName evidence="1">Uncharacterized protein</fullName>
    </submittedName>
</protein>
<reference evidence="1 2" key="1">
    <citation type="submission" date="2008-08" db="EMBL/GenBank/DDBJ databases">
        <authorList>
            <person name="Madupu R."/>
            <person name="Durkin A.S."/>
            <person name="Torralba M."/>
            <person name="Methe B."/>
            <person name="Sutton G.G."/>
            <person name="Strausberg R.L."/>
            <person name="Nelson K.E."/>
        </authorList>
    </citation>
    <scope>NUCLEOTIDE SEQUENCE [LARGE SCALE GENOMIC DNA]</scope>
    <source>
        <strain evidence="1 2">RM3267</strain>
    </source>
</reference>
<keyword evidence="2" id="KW-1185">Reference proteome</keyword>
<dbReference type="EMBL" id="ACFU01000006">
    <property type="protein sequence ID" value="EEF14504.1"/>
    <property type="molecule type" value="Genomic_DNA"/>
</dbReference>
<proteinExistence type="predicted"/>
<organism evidence="1 2">
    <name type="scientific">Campylobacter rectus RM3267</name>
    <dbReference type="NCBI Taxonomy" id="553218"/>
    <lineage>
        <taxon>Bacteria</taxon>
        <taxon>Pseudomonadati</taxon>
        <taxon>Campylobacterota</taxon>
        <taxon>Epsilonproteobacteria</taxon>
        <taxon>Campylobacterales</taxon>
        <taxon>Campylobacteraceae</taxon>
        <taxon>Campylobacter</taxon>
    </lineage>
</organism>
<evidence type="ECO:0000313" key="1">
    <source>
        <dbReference type="EMBL" id="EEF14504.1"/>
    </source>
</evidence>
<accession>B9D0L5</accession>
<name>B9D0L5_CAMRE</name>
<dbReference type="Proteomes" id="UP000003082">
    <property type="component" value="Unassembled WGS sequence"/>
</dbReference>
<dbReference type="STRING" id="553218.CAMRE0001_1222"/>
<dbReference type="AlphaFoldDB" id="B9D0L5"/>
<gene>
    <name evidence="1" type="ORF">CAMRE0001_1222</name>
</gene>
<comment type="caution">
    <text evidence="1">The sequence shown here is derived from an EMBL/GenBank/DDBJ whole genome shotgun (WGS) entry which is preliminary data.</text>
</comment>
<evidence type="ECO:0000313" key="2">
    <source>
        <dbReference type="Proteomes" id="UP000003082"/>
    </source>
</evidence>